<sequence length="81" mass="9538">MKYSQLDVVKAVEKFIKENGFSPTTREVCNFTNLNSTKRIHTYLNKLEELEIIKKRELFPRTIRITDKGKEMIKAYEIIGS</sequence>
<evidence type="ECO:0000313" key="2">
    <source>
        <dbReference type="EMBL" id="SNR91292.1"/>
    </source>
</evidence>
<feature type="domain" description="LexA repressor DNA-binding" evidence="1">
    <location>
        <begin position="5"/>
        <end position="61"/>
    </location>
</feature>
<dbReference type="AlphaFoldDB" id="A0A239A781"/>
<dbReference type="SUPFAM" id="SSF46785">
    <property type="entry name" value="Winged helix' DNA-binding domain"/>
    <property type="match status" value="1"/>
</dbReference>
<reference evidence="2 3" key="1">
    <citation type="submission" date="2017-06" db="EMBL/GenBank/DDBJ databases">
        <authorList>
            <person name="Kim H.J."/>
            <person name="Triplett B.A."/>
        </authorList>
    </citation>
    <scope>NUCLEOTIDE SEQUENCE [LARGE SCALE GENOMIC DNA]</scope>
    <source>
        <strain evidence="2 3">SCA</strain>
    </source>
</reference>
<proteinExistence type="predicted"/>
<accession>A0A239A781</accession>
<dbReference type="Proteomes" id="UP000198304">
    <property type="component" value="Unassembled WGS sequence"/>
</dbReference>
<dbReference type="InterPro" id="IPR036390">
    <property type="entry name" value="WH_DNA-bd_sf"/>
</dbReference>
<dbReference type="EMBL" id="FZOJ01000001">
    <property type="protein sequence ID" value="SNR91292.1"/>
    <property type="molecule type" value="Genomic_DNA"/>
</dbReference>
<name>A0A239A781_9FIRM</name>
<gene>
    <name evidence="2" type="ORF">SAMN05446037_1001379</name>
</gene>
<dbReference type="GO" id="GO:0006508">
    <property type="term" value="P:proteolysis"/>
    <property type="evidence" value="ECO:0007669"/>
    <property type="project" value="InterPro"/>
</dbReference>
<dbReference type="Pfam" id="PF01726">
    <property type="entry name" value="LexA_DNA_bind"/>
    <property type="match status" value="1"/>
</dbReference>
<dbReference type="GO" id="GO:0004252">
    <property type="term" value="F:serine-type endopeptidase activity"/>
    <property type="evidence" value="ECO:0007669"/>
    <property type="project" value="InterPro"/>
</dbReference>
<keyword evidence="3" id="KW-1185">Reference proteome</keyword>
<evidence type="ECO:0000313" key="3">
    <source>
        <dbReference type="Proteomes" id="UP000198304"/>
    </source>
</evidence>
<dbReference type="InterPro" id="IPR036388">
    <property type="entry name" value="WH-like_DNA-bd_sf"/>
</dbReference>
<dbReference type="Gene3D" id="1.10.10.10">
    <property type="entry name" value="Winged helix-like DNA-binding domain superfamily/Winged helix DNA-binding domain"/>
    <property type="match status" value="1"/>
</dbReference>
<evidence type="ECO:0000259" key="1">
    <source>
        <dbReference type="Pfam" id="PF01726"/>
    </source>
</evidence>
<dbReference type="OrthoDB" id="2187688at2"/>
<protein>
    <submittedName>
        <fullName evidence="2">LexA DNA binding domain-containing protein</fullName>
    </submittedName>
</protein>
<dbReference type="RefSeq" id="WP_089281153.1">
    <property type="nucleotide sequence ID" value="NZ_FZOJ01000001.1"/>
</dbReference>
<dbReference type="InterPro" id="IPR006199">
    <property type="entry name" value="LexA_DNA-bd_dom"/>
</dbReference>
<organism evidence="2 3">
    <name type="scientific">Anaerovirgula multivorans</name>
    <dbReference type="NCBI Taxonomy" id="312168"/>
    <lineage>
        <taxon>Bacteria</taxon>
        <taxon>Bacillati</taxon>
        <taxon>Bacillota</taxon>
        <taxon>Clostridia</taxon>
        <taxon>Peptostreptococcales</taxon>
        <taxon>Natronincolaceae</taxon>
        <taxon>Anaerovirgula</taxon>
    </lineage>
</organism>